<keyword evidence="3" id="KW-1185">Reference proteome</keyword>
<reference evidence="2 3" key="1">
    <citation type="journal article" date="2023" name="Commun. Biol.">
        <title>Genome analysis of Parmales, the sister group of diatoms, reveals the evolutionary specialization of diatoms from phago-mixotrophs to photoautotrophs.</title>
        <authorList>
            <person name="Ban H."/>
            <person name="Sato S."/>
            <person name="Yoshikawa S."/>
            <person name="Yamada K."/>
            <person name="Nakamura Y."/>
            <person name="Ichinomiya M."/>
            <person name="Sato N."/>
            <person name="Blanc-Mathieu R."/>
            <person name="Endo H."/>
            <person name="Kuwata A."/>
            <person name="Ogata H."/>
        </authorList>
    </citation>
    <scope>NUCLEOTIDE SEQUENCE [LARGE SCALE GENOMIC DNA]</scope>
</reference>
<evidence type="ECO:0000256" key="1">
    <source>
        <dbReference type="SAM" id="MobiDB-lite"/>
    </source>
</evidence>
<dbReference type="InterPro" id="IPR053325">
    <property type="entry name" value="H3-Acetyl_Activator"/>
</dbReference>
<evidence type="ECO:0000313" key="3">
    <source>
        <dbReference type="Proteomes" id="UP001165060"/>
    </source>
</evidence>
<gene>
    <name evidence="2" type="ORF">TeGR_g6156</name>
</gene>
<comment type="caution">
    <text evidence="2">The sequence shown here is derived from an EMBL/GenBank/DDBJ whole genome shotgun (WGS) entry which is preliminary data.</text>
</comment>
<dbReference type="Proteomes" id="UP001165060">
    <property type="component" value="Unassembled WGS sequence"/>
</dbReference>
<dbReference type="PANTHER" id="PTHR35706:SF1">
    <property type="entry name" value="EMBRYOGENESIS-LIKE PROTEIN"/>
    <property type="match status" value="1"/>
</dbReference>
<sequence>MLPLRRLAPSCLRSSARSSARSLPRSAALSSARPLSSLLSAPLAPPAPPSLAPPSSLPRSLSAPVSFASRGAARCFSSKMDELALKKRLEEFQDLFVEARLCIEDVVDSQETTYFDEDAEAAQEAVDAAVGAFQAIVGDIEDKDQKNSVLRGNGLKVEQLKGELKMALDGGH</sequence>
<accession>A0ABQ6MBZ4</accession>
<evidence type="ECO:0000313" key="2">
    <source>
        <dbReference type="EMBL" id="GMI23333.1"/>
    </source>
</evidence>
<proteinExistence type="predicted"/>
<name>A0ABQ6MBZ4_9STRA</name>
<protein>
    <submittedName>
        <fullName evidence="2">Uncharacterized protein</fullName>
    </submittedName>
</protein>
<dbReference type="EMBL" id="BRYB01003958">
    <property type="protein sequence ID" value="GMI23333.1"/>
    <property type="molecule type" value="Genomic_DNA"/>
</dbReference>
<feature type="region of interest" description="Disordered" evidence="1">
    <location>
        <begin position="1"/>
        <end position="27"/>
    </location>
</feature>
<dbReference type="PANTHER" id="PTHR35706">
    <property type="entry name" value="F14O23.11 PROTEIN"/>
    <property type="match status" value="1"/>
</dbReference>
<organism evidence="2 3">
    <name type="scientific">Tetraparma gracilis</name>
    <dbReference type="NCBI Taxonomy" id="2962635"/>
    <lineage>
        <taxon>Eukaryota</taxon>
        <taxon>Sar</taxon>
        <taxon>Stramenopiles</taxon>
        <taxon>Ochrophyta</taxon>
        <taxon>Bolidophyceae</taxon>
        <taxon>Parmales</taxon>
        <taxon>Triparmaceae</taxon>
        <taxon>Tetraparma</taxon>
    </lineage>
</organism>